<evidence type="ECO:0000313" key="2">
    <source>
        <dbReference type="Proteomes" id="UP001050808"/>
    </source>
</evidence>
<organism evidence="1 2">
    <name type="scientific">Streptomyces violascens</name>
    <dbReference type="NCBI Taxonomy" id="67381"/>
    <lineage>
        <taxon>Bacteria</taxon>
        <taxon>Bacillati</taxon>
        <taxon>Actinomycetota</taxon>
        <taxon>Actinomycetes</taxon>
        <taxon>Kitasatosporales</taxon>
        <taxon>Streptomycetaceae</taxon>
        <taxon>Streptomyces</taxon>
    </lineage>
</organism>
<proteinExistence type="predicted"/>
<keyword evidence="2" id="KW-1185">Reference proteome</keyword>
<dbReference type="EMBL" id="BNDY01000017">
    <property type="protein sequence ID" value="GHI40768.1"/>
    <property type="molecule type" value="Genomic_DNA"/>
</dbReference>
<dbReference type="Proteomes" id="UP001050808">
    <property type="component" value="Unassembled WGS sequence"/>
</dbReference>
<reference evidence="1" key="1">
    <citation type="submission" date="2024-05" db="EMBL/GenBank/DDBJ databases">
        <title>Whole genome shotgun sequence of Streptomyces violascens NBRC 12920.</title>
        <authorList>
            <person name="Komaki H."/>
            <person name="Tamura T."/>
        </authorList>
    </citation>
    <scope>NUCLEOTIDE SEQUENCE</scope>
    <source>
        <strain evidence="1">NBRC 12920</strain>
    </source>
</reference>
<accession>A0ABQ3QU54</accession>
<evidence type="ECO:0000313" key="1">
    <source>
        <dbReference type="EMBL" id="GHI40768.1"/>
    </source>
</evidence>
<name>A0ABQ3QU54_9ACTN</name>
<gene>
    <name evidence="1" type="ORF">Sviol_51760</name>
</gene>
<protein>
    <submittedName>
        <fullName evidence="1">Uncharacterized protein</fullName>
    </submittedName>
</protein>
<comment type="caution">
    <text evidence="1">The sequence shown here is derived from an EMBL/GenBank/DDBJ whole genome shotgun (WGS) entry which is preliminary data.</text>
</comment>
<sequence>MQRTHCRQARSTARRSDTLAMKDIATGYDTSRGTDMGDDRVARCRCGHLWTVHMEGHCDGEDVGDGGGGDPCTCRGFYPDNWRSNTTDTCRGCGHRKSQHSGVSCHTGIGQDTVTERHFGIEGDTWTTEGTVTIFCSCQSFW</sequence>